<proteinExistence type="predicted"/>
<gene>
    <name evidence="2" type="ORF">KOR34_02260</name>
</gene>
<sequence>MSDDDRKEIIRNTCALESLTATVKQLHADLEAVKIDRQRDNEALAAERIAVGVLAEKVDRISWVVYGTAAAIGLQTLTLAGGLAAYLLTAQVP</sequence>
<feature type="transmembrane region" description="Helical" evidence="1">
    <location>
        <begin position="63"/>
        <end position="88"/>
    </location>
</feature>
<evidence type="ECO:0000256" key="1">
    <source>
        <dbReference type="SAM" id="Phobius"/>
    </source>
</evidence>
<accession>A0A5C5V9Q1</accession>
<organism evidence="2 3">
    <name type="scientific">Posidoniimonas corsicana</name>
    <dbReference type="NCBI Taxonomy" id="1938618"/>
    <lineage>
        <taxon>Bacteria</taxon>
        <taxon>Pseudomonadati</taxon>
        <taxon>Planctomycetota</taxon>
        <taxon>Planctomycetia</taxon>
        <taxon>Pirellulales</taxon>
        <taxon>Lacipirellulaceae</taxon>
        <taxon>Posidoniimonas</taxon>
    </lineage>
</organism>
<comment type="caution">
    <text evidence="2">The sequence shown here is derived from an EMBL/GenBank/DDBJ whole genome shotgun (WGS) entry which is preliminary data.</text>
</comment>
<protein>
    <submittedName>
        <fullName evidence="2">Uncharacterized protein</fullName>
    </submittedName>
</protein>
<keyword evidence="3" id="KW-1185">Reference proteome</keyword>
<name>A0A5C5V9Q1_9BACT</name>
<dbReference type="Proteomes" id="UP000316714">
    <property type="component" value="Unassembled WGS sequence"/>
</dbReference>
<reference evidence="2 3" key="1">
    <citation type="submission" date="2019-02" db="EMBL/GenBank/DDBJ databases">
        <title>Deep-cultivation of Planctomycetes and their phenomic and genomic characterization uncovers novel biology.</title>
        <authorList>
            <person name="Wiegand S."/>
            <person name="Jogler M."/>
            <person name="Boedeker C."/>
            <person name="Pinto D."/>
            <person name="Vollmers J."/>
            <person name="Rivas-Marin E."/>
            <person name="Kohn T."/>
            <person name="Peeters S.H."/>
            <person name="Heuer A."/>
            <person name="Rast P."/>
            <person name="Oberbeckmann S."/>
            <person name="Bunk B."/>
            <person name="Jeske O."/>
            <person name="Meyerdierks A."/>
            <person name="Storesund J.E."/>
            <person name="Kallscheuer N."/>
            <person name="Luecker S."/>
            <person name="Lage O.M."/>
            <person name="Pohl T."/>
            <person name="Merkel B.J."/>
            <person name="Hornburger P."/>
            <person name="Mueller R.-W."/>
            <person name="Bruemmer F."/>
            <person name="Labrenz M."/>
            <person name="Spormann A.M."/>
            <person name="Op Den Camp H."/>
            <person name="Overmann J."/>
            <person name="Amann R."/>
            <person name="Jetten M.S.M."/>
            <person name="Mascher T."/>
            <person name="Medema M.H."/>
            <person name="Devos D.P."/>
            <person name="Kaster A.-K."/>
            <person name="Ovreas L."/>
            <person name="Rohde M."/>
            <person name="Galperin M.Y."/>
            <person name="Jogler C."/>
        </authorList>
    </citation>
    <scope>NUCLEOTIDE SEQUENCE [LARGE SCALE GENOMIC DNA]</scope>
    <source>
        <strain evidence="2 3">KOR34</strain>
    </source>
</reference>
<keyword evidence="1" id="KW-0812">Transmembrane</keyword>
<dbReference type="AlphaFoldDB" id="A0A5C5V9Q1"/>
<keyword evidence="1" id="KW-0472">Membrane</keyword>
<dbReference type="EMBL" id="SIHJ01000001">
    <property type="protein sequence ID" value="TWT35336.1"/>
    <property type="molecule type" value="Genomic_DNA"/>
</dbReference>
<dbReference type="RefSeq" id="WP_146561429.1">
    <property type="nucleotide sequence ID" value="NZ_SIHJ01000001.1"/>
</dbReference>
<evidence type="ECO:0000313" key="3">
    <source>
        <dbReference type="Proteomes" id="UP000316714"/>
    </source>
</evidence>
<evidence type="ECO:0000313" key="2">
    <source>
        <dbReference type="EMBL" id="TWT35336.1"/>
    </source>
</evidence>
<keyword evidence="1" id="KW-1133">Transmembrane helix</keyword>